<dbReference type="InterPro" id="IPR036961">
    <property type="entry name" value="Kinesin_motor_dom_sf"/>
</dbReference>
<dbReference type="Pfam" id="PF00063">
    <property type="entry name" value="Myosin_head"/>
    <property type="match status" value="1"/>
</dbReference>
<dbReference type="SUPFAM" id="SSF56112">
    <property type="entry name" value="Protein kinase-like (PK-like)"/>
    <property type="match status" value="1"/>
</dbReference>
<keyword evidence="13 21" id="KW-0518">Myosin</keyword>
<keyword evidence="10 21" id="KW-0547">Nucleotide-binding</keyword>
<comment type="subcellular location">
    <subcellularLocation>
        <location evidence="2">Cell projection</location>
    </subcellularLocation>
    <subcellularLocation>
        <location evidence="1">Cytoplasm</location>
        <location evidence="1">Cytoskeleton</location>
    </subcellularLocation>
</comment>
<evidence type="ECO:0000256" key="16">
    <source>
        <dbReference type="ARBA" id="ARBA00023212"/>
    </source>
</evidence>
<evidence type="ECO:0000256" key="13">
    <source>
        <dbReference type="ARBA" id="ARBA00023123"/>
    </source>
</evidence>
<dbReference type="InterPro" id="IPR000048">
    <property type="entry name" value="IQ_motif_EF-hand-BS"/>
</dbReference>
<dbReference type="PROSITE" id="PS50096">
    <property type="entry name" value="IQ"/>
    <property type="match status" value="5"/>
</dbReference>
<dbReference type="PANTHER" id="PTHR46256:SF3">
    <property type="entry name" value="MYOSIN MOTOR DOMAIN-CONTAINING PROTEIN"/>
    <property type="match status" value="1"/>
</dbReference>
<evidence type="ECO:0000256" key="2">
    <source>
        <dbReference type="ARBA" id="ARBA00004316"/>
    </source>
</evidence>
<evidence type="ECO:0000256" key="17">
    <source>
        <dbReference type="ARBA" id="ARBA00023273"/>
    </source>
</evidence>
<feature type="domain" description="Myosin motor" evidence="24">
    <location>
        <begin position="379"/>
        <end position="1097"/>
    </location>
</feature>
<dbReference type="SMART" id="SM00220">
    <property type="entry name" value="S_TKc"/>
    <property type="match status" value="1"/>
</dbReference>
<dbReference type="GO" id="GO:0030832">
    <property type="term" value="P:regulation of actin filament length"/>
    <property type="evidence" value="ECO:0007669"/>
    <property type="project" value="TreeGrafter"/>
</dbReference>
<dbReference type="PANTHER" id="PTHR46256">
    <property type="entry name" value="AGAP011099-PA"/>
    <property type="match status" value="1"/>
</dbReference>
<dbReference type="EC" id="2.7.11.1" evidence="4"/>
<feature type="domain" description="Protein kinase" evidence="23">
    <location>
        <begin position="53"/>
        <end position="319"/>
    </location>
</feature>
<protein>
    <recommendedName>
        <fullName evidence="4">non-specific serine/threonine protein kinase</fullName>
        <ecNumber evidence="4">2.7.11.1</ecNumber>
    </recommendedName>
</protein>
<keyword evidence="26" id="KW-1185">Reference proteome</keyword>
<evidence type="ECO:0000256" key="10">
    <source>
        <dbReference type="ARBA" id="ARBA00022741"/>
    </source>
</evidence>
<evidence type="ECO:0000256" key="1">
    <source>
        <dbReference type="ARBA" id="ARBA00004245"/>
    </source>
</evidence>
<feature type="compositionally biased region" description="Polar residues" evidence="22">
    <location>
        <begin position="1289"/>
        <end position="1298"/>
    </location>
</feature>
<evidence type="ECO:0000256" key="20">
    <source>
        <dbReference type="ARBA" id="ARBA00048679"/>
    </source>
</evidence>
<dbReference type="Pfam" id="PF00612">
    <property type="entry name" value="IQ"/>
    <property type="match status" value="5"/>
</dbReference>
<dbReference type="Gene3D" id="1.20.120.720">
    <property type="entry name" value="Myosin VI head, motor domain, U50 subdomain"/>
    <property type="match status" value="1"/>
</dbReference>
<dbReference type="Gene3D" id="1.10.10.820">
    <property type="match status" value="1"/>
</dbReference>
<dbReference type="GO" id="GO:0016459">
    <property type="term" value="C:myosin complex"/>
    <property type="evidence" value="ECO:0007669"/>
    <property type="project" value="UniProtKB-KW"/>
</dbReference>
<keyword evidence="8" id="KW-0808">Transferase</keyword>
<dbReference type="CDD" id="cd23767">
    <property type="entry name" value="IQCD"/>
    <property type="match status" value="2"/>
</dbReference>
<dbReference type="GO" id="GO:0003779">
    <property type="term" value="F:actin binding"/>
    <property type="evidence" value="ECO:0007669"/>
    <property type="project" value="UniProtKB-KW"/>
</dbReference>
<dbReference type="InterPro" id="IPR001609">
    <property type="entry name" value="Myosin_head_motor_dom-like"/>
</dbReference>
<evidence type="ECO:0000256" key="19">
    <source>
        <dbReference type="ARBA" id="ARBA00047899"/>
    </source>
</evidence>
<dbReference type="GO" id="GO:0005524">
    <property type="term" value="F:ATP binding"/>
    <property type="evidence" value="ECO:0007669"/>
    <property type="project" value="UniProtKB-UniRule"/>
</dbReference>
<dbReference type="SMART" id="SM00015">
    <property type="entry name" value="IQ"/>
    <property type="match status" value="6"/>
</dbReference>
<evidence type="ECO:0000256" key="14">
    <source>
        <dbReference type="ARBA" id="ARBA00023175"/>
    </source>
</evidence>
<evidence type="ECO:0000313" key="26">
    <source>
        <dbReference type="Proteomes" id="UP000007879"/>
    </source>
</evidence>
<evidence type="ECO:0000313" key="25">
    <source>
        <dbReference type="EnsemblMetazoa" id="XP_019854287.1"/>
    </source>
</evidence>
<dbReference type="GO" id="GO:0007601">
    <property type="term" value="P:visual perception"/>
    <property type="evidence" value="ECO:0007669"/>
    <property type="project" value="UniProtKB-KW"/>
</dbReference>
<reference evidence="26" key="1">
    <citation type="journal article" date="2010" name="Nature">
        <title>The Amphimedon queenslandica genome and the evolution of animal complexity.</title>
        <authorList>
            <person name="Srivastava M."/>
            <person name="Simakov O."/>
            <person name="Chapman J."/>
            <person name="Fahey B."/>
            <person name="Gauthier M.E."/>
            <person name="Mitros T."/>
            <person name="Richards G.S."/>
            <person name="Conaco C."/>
            <person name="Dacre M."/>
            <person name="Hellsten U."/>
            <person name="Larroux C."/>
            <person name="Putnam N.H."/>
            <person name="Stanke M."/>
            <person name="Adamska M."/>
            <person name="Darling A."/>
            <person name="Degnan S.M."/>
            <person name="Oakley T.H."/>
            <person name="Plachetzki D.C."/>
            <person name="Zhai Y."/>
            <person name="Adamski M."/>
            <person name="Calcino A."/>
            <person name="Cummins S.F."/>
            <person name="Goodstein D.M."/>
            <person name="Harris C."/>
            <person name="Jackson D.J."/>
            <person name="Leys S.P."/>
            <person name="Shu S."/>
            <person name="Woodcroft B.J."/>
            <person name="Vervoort M."/>
            <person name="Kosik K.S."/>
            <person name="Manning G."/>
            <person name="Degnan B.M."/>
            <person name="Rokhsar D.S."/>
        </authorList>
    </citation>
    <scope>NUCLEOTIDE SEQUENCE [LARGE SCALE GENOMIC DNA]</scope>
</reference>
<sequence>MCLHLSLSHSSSPNAMNIREPHPLSARHACFKKMYYQDSLSFLQGYPSPDNTWELVEKIGEGNYGVVFKGRNRKTGKIGAVKIMDAVLEKEEDIQAEINVFQKYSSHENIVDCYGLYLKRQENSTEQLWIVMEHCAGGSVTDLVKKIKDKGDTLSEDIIAYILHEVLAGLVYLHNNNIMHRDIKGQNVLMTYDGRIRLIDFGIAAAVSHAYGRRRTAIGTPYWMAPEVIACEHQLDYDYDVRADVWSLGITAIEMVDGVPPLFGENPIRALYKIPKNPPPKLQNPTKWSIYLNQFIAKCLVKDFERRPTSGQLTMHELIVSVPKDCRMIRRKLMAIIDTYISPGDVSEGHISDSSSPSSKVSTGLDTAQRKLLGLRTVELVSDLATLEYIDEEVIVGQLMKRYCKDLIYTYVGDVLVSINPFQNLPDIYNPKISAQYQGVTRASKSQMSPHIYAVAGAAYEEMIRESKDQCCVISGESGAGKTEASNILVQQLTQIGKAKTRSLGDKIVSLNPLLESFGNAKTVINNNSSRFGKYLEINFSRTGQVIGARLSEYLLEKSRVISQAGKERNFHIFYYLIAGMRERKLSKRYKLKHGQQFRYLHQIGTGKATGKQNQGFVEKFNEVEAAFELFGFSKKDFEQVCCILSGILNIGDIHIEEDTKSPFHLEEVSCITNKQTLNDVCELLGISPAILEKVITHSSVMAHGETILRPNTVETAMDFRDAMAKSLYGRLFSWLVNRINPTLCPSNDKNLSIGILDIFGFENFRVNSFEQLCINITNEQLQFYFNQHVFAWEQEEYDREGIDGTHIAYTDNRPLLDLLLNRPMGLLALLDEECKFPRATDLSLALKLHQNLKHSPHYIKPKDNGPTFMIEHYAGTVLYTTQGFLEKNRDTLKPEVASMLKESTNSIVQQLFTSTLSKTGNLPDSSLSKIPFSATPLFNRRRPTHFQPSGGSHTPLSSISVATKHSQTVGTYFFYSLRELMAKMLQGTPHFVRCIRPNDLKAPREFQPERVVEQLRHTGILETTRIRREGYSHRIFFEDFLQRYRIISYKLSQYVTPTPINCVQVLMQAGLEKWAIGKTKVFLKYYHIERLSHLLSNYHCLATRIQRVARGWLARKEADKRRKEKAIVKLQSFIRGFLVRKSFKRLVDQRHKAVVLIQKGFRGHLCRHKYQKLLKERRAATIIQSSFRMWICKKQLLKLKLEIQKAIVIQRNVRKWLVYKHEKARQKSARIIQLAFRQHLDKKRQRMKLKERKHLSEMGGNSLRCKLEQHLALEIEKHVNEEPLNKLQPESTQQEQSNDMKDDEILKQKEDERKELLPGDEEKPDEQVAETIVDYRVEEESSIKASLQKKDEEQVIVMDEVSITQGSIY</sequence>
<dbReference type="InterPro" id="IPR008271">
    <property type="entry name" value="Ser/Thr_kinase_AS"/>
</dbReference>
<evidence type="ECO:0000256" key="12">
    <source>
        <dbReference type="ARBA" id="ARBA00022840"/>
    </source>
</evidence>
<keyword evidence="6" id="KW-0723">Serine/threonine-protein kinase</keyword>
<evidence type="ECO:0000256" key="22">
    <source>
        <dbReference type="SAM" id="MobiDB-lite"/>
    </source>
</evidence>
<dbReference type="GO" id="GO:0042995">
    <property type="term" value="C:cell projection"/>
    <property type="evidence" value="ECO:0007669"/>
    <property type="project" value="UniProtKB-SubCell"/>
</dbReference>
<keyword evidence="12 21" id="KW-0067">ATP-binding</keyword>
<dbReference type="GO" id="GO:0000146">
    <property type="term" value="F:microfilament motor activity"/>
    <property type="evidence" value="ECO:0007669"/>
    <property type="project" value="TreeGrafter"/>
</dbReference>
<feature type="region of interest" description="Disordered" evidence="22">
    <location>
        <begin position="1281"/>
        <end position="1330"/>
    </location>
</feature>
<dbReference type="InterPro" id="IPR052409">
    <property type="entry name" value="Myosin-III_kinase_activity"/>
</dbReference>
<dbReference type="Gene3D" id="6.20.240.20">
    <property type="match status" value="1"/>
</dbReference>
<keyword evidence="18" id="KW-0844">Vision</keyword>
<dbReference type="InterPro" id="IPR000719">
    <property type="entry name" value="Prot_kinase_dom"/>
</dbReference>
<keyword evidence="5" id="KW-0963">Cytoplasm</keyword>
<keyword evidence="11" id="KW-0418">Kinase</keyword>
<evidence type="ECO:0000256" key="4">
    <source>
        <dbReference type="ARBA" id="ARBA00012513"/>
    </source>
</evidence>
<keyword evidence="7" id="KW-0716">Sensory transduction</keyword>
<dbReference type="FunFam" id="1.10.510.10:FF:000421">
    <property type="entry name" value="Serine/threonine-protein kinase PAK 6"/>
    <property type="match status" value="1"/>
</dbReference>
<reference evidence="25" key="2">
    <citation type="submission" date="2024-06" db="UniProtKB">
        <authorList>
            <consortium name="EnsemblMetazoa"/>
        </authorList>
    </citation>
    <scope>IDENTIFICATION</scope>
</reference>
<dbReference type="GeneID" id="100641811"/>
<comment type="similarity">
    <text evidence="3">In the C-terminal section; belongs to the TRAFAC class myosin-kinesin ATPase superfamily. Myosin family.</text>
</comment>
<accession>A0AAN0JBZ8</accession>
<dbReference type="InterPro" id="IPR027417">
    <property type="entry name" value="P-loop_NTPase"/>
</dbReference>
<evidence type="ECO:0000256" key="21">
    <source>
        <dbReference type="PROSITE-ProRule" id="PRU00782"/>
    </source>
</evidence>
<dbReference type="SUPFAM" id="SSF52540">
    <property type="entry name" value="P-loop containing nucleoside triphosphate hydrolases"/>
    <property type="match status" value="2"/>
</dbReference>
<dbReference type="EnsemblMetazoa" id="XM_019998728.1">
    <property type="protein sequence ID" value="XP_019854287.1"/>
    <property type="gene ID" value="LOC100641811"/>
</dbReference>
<evidence type="ECO:0000256" key="3">
    <source>
        <dbReference type="ARBA" id="ARBA00006998"/>
    </source>
</evidence>
<dbReference type="InterPro" id="IPR036083">
    <property type="entry name" value="MYSc_Myo3"/>
</dbReference>
<evidence type="ECO:0000256" key="18">
    <source>
        <dbReference type="ARBA" id="ARBA00023305"/>
    </source>
</evidence>
<evidence type="ECO:0000256" key="5">
    <source>
        <dbReference type="ARBA" id="ARBA00022490"/>
    </source>
</evidence>
<name>A0AAN0JBZ8_AMPQE</name>
<dbReference type="Pfam" id="PF00069">
    <property type="entry name" value="Pkinase"/>
    <property type="match status" value="1"/>
</dbReference>
<keyword evidence="14 21" id="KW-0505">Motor protein</keyword>
<keyword evidence="17" id="KW-0966">Cell projection</keyword>
<keyword evidence="16" id="KW-0206">Cytoskeleton</keyword>
<comment type="catalytic activity">
    <reaction evidence="20">
        <text>L-seryl-[protein] + ATP = O-phospho-L-seryl-[protein] + ADP + H(+)</text>
        <dbReference type="Rhea" id="RHEA:17989"/>
        <dbReference type="Rhea" id="RHEA-COMP:9863"/>
        <dbReference type="Rhea" id="RHEA-COMP:11604"/>
        <dbReference type="ChEBI" id="CHEBI:15378"/>
        <dbReference type="ChEBI" id="CHEBI:29999"/>
        <dbReference type="ChEBI" id="CHEBI:30616"/>
        <dbReference type="ChEBI" id="CHEBI:83421"/>
        <dbReference type="ChEBI" id="CHEBI:456216"/>
        <dbReference type="EC" id="2.7.11.1"/>
    </reaction>
</comment>
<evidence type="ECO:0000256" key="11">
    <source>
        <dbReference type="ARBA" id="ARBA00022777"/>
    </source>
</evidence>
<evidence type="ECO:0000256" key="15">
    <source>
        <dbReference type="ARBA" id="ARBA00023203"/>
    </source>
</evidence>
<dbReference type="Gene3D" id="1.10.510.10">
    <property type="entry name" value="Transferase(Phosphotransferase) domain 1"/>
    <property type="match status" value="1"/>
</dbReference>
<keyword evidence="15 21" id="KW-0009">Actin-binding</keyword>
<evidence type="ECO:0000259" key="24">
    <source>
        <dbReference type="PROSITE" id="PS51456"/>
    </source>
</evidence>
<dbReference type="KEGG" id="aqu:100641811"/>
<feature type="compositionally biased region" description="Basic and acidic residues" evidence="22">
    <location>
        <begin position="1299"/>
        <end position="1322"/>
    </location>
</feature>
<dbReference type="PROSITE" id="PS50011">
    <property type="entry name" value="PROTEIN_KINASE_DOM"/>
    <property type="match status" value="1"/>
</dbReference>
<evidence type="ECO:0000259" key="23">
    <source>
        <dbReference type="PROSITE" id="PS50011"/>
    </source>
</evidence>
<evidence type="ECO:0000256" key="7">
    <source>
        <dbReference type="ARBA" id="ARBA00022606"/>
    </source>
</evidence>
<dbReference type="GO" id="GO:0004674">
    <property type="term" value="F:protein serine/threonine kinase activity"/>
    <property type="evidence" value="ECO:0007669"/>
    <property type="project" value="UniProtKB-KW"/>
</dbReference>
<feature type="binding site" evidence="21">
    <location>
        <begin position="476"/>
        <end position="483"/>
    </location>
    <ligand>
        <name>ATP</name>
        <dbReference type="ChEBI" id="CHEBI:30616"/>
    </ligand>
</feature>
<dbReference type="RefSeq" id="XP_019854287.1">
    <property type="nucleotide sequence ID" value="XM_019998728.1"/>
</dbReference>
<dbReference type="PROSITE" id="PS00108">
    <property type="entry name" value="PROTEIN_KINASE_ST"/>
    <property type="match status" value="1"/>
</dbReference>
<evidence type="ECO:0000256" key="6">
    <source>
        <dbReference type="ARBA" id="ARBA00022527"/>
    </source>
</evidence>
<dbReference type="Gene3D" id="3.40.850.10">
    <property type="entry name" value="Kinesin motor domain"/>
    <property type="match status" value="1"/>
</dbReference>
<dbReference type="PRINTS" id="PR00193">
    <property type="entry name" value="MYOSINHEAVY"/>
</dbReference>
<dbReference type="Proteomes" id="UP000007879">
    <property type="component" value="Unassembled WGS sequence"/>
</dbReference>
<dbReference type="SMART" id="SM00242">
    <property type="entry name" value="MYSc"/>
    <property type="match status" value="1"/>
</dbReference>
<dbReference type="Gene3D" id="1.20.5.190">
    <property type="match status" value="3"/>
</dbReference>
<evidence type="ECO:0000256" key="9">
    <source>
        <dbReference type="ARBA" id="ARBA00022737"/>
    </source>
</evidence>
<proteinExistence type="inferred from homology"/>
<comment type="catalytic activity">
    <reaction evidence="19">
        <text>L-threonyl-[protein] + ATP = O-phospho-L-threonyl-[protein] + ADP + H(+)</text>
        <dbReference type="Rhea" id="RHEA:46608"/>
        <dbReference type="Rhea" id="RHEA-COMP:11060"/>
        <dbReference type="Rhea" id="RHEA-COMP:11605"/>
        <dbReference type="ChEBI" id="CHEBI:15378"/>
        <dbReference type="ChEBI" id="CHEBI:30013"/>
        <dbReference type="ChEBI" id="CHEBI:30616"/>
        <dbReference type="ChEBI" id="CHEBI:61977"/>
        <dbReference type="ChEBI" id="CHEBI:456216"/>
        <dbReference type="EC" id="2.7.11.1"/>
    </reaction>
</comment>
<comment type="similarity">
    <text evidence="21">Belongs to the TRAFAC class myosin-kinesin ATPase superfamily. Myosin family.</text>
</comment>
<evidence type="ECO:0000256" key="8">
    <source>
        <dbReference type="ARBA" id="ARBA00022679"/>
    </source>
</evidence>
<keyword evidence="9" id="KW-0677">Repeat</keyword>
<organism evidence="25 26">
    <name type="scientific">Amphimedon queenslandica</name>
    <name type="common">Sponge</name>
    <dbReference type="NCBI Taxonomy" id="400682"/>
    <lineage>
        <taxon>Eukaryota</taxon>
        <taxon>Metazoa</taxon>
        <taxon>Porifera</taxon>
        <taxon>Demospongiae</taxon>
        <taxon>Heteroscleromorpha</taxon>
        <taxon>Haplosclerida</taxon>
        <taxon>Niphatidae</taxon>
        <taxon>Amphimedon</taxon>
    </lineage>
</organism>
<dbReference type="InterPro" id="IPR011009">
    <property type="entry name" value="Kinase-like_dom_sf"/>
</dbReference>
<dbReference type="Gene3D" id="3.30.200.20">
    <property type="entry name" value="Phosphorylase Kinase, domain 1"/>
    <property type="match status" value="1"/>
</dbReference>
<dbReference type="CDD" id="cd01379">
    <property type="entry name" value="MYSc_Myo3"/>
    <property type="match status" value="1"/>
</dbReference>
<feature type="region of interest" description="Actin-binding" evidence="21">
    <location>
        <begin position="978"/>
        <end position="1000"/>
    </location>
</feature>
<dbReference type="PROSITE" id="PS51456">
    <property type="entry name" value="MYOSIN_MOTOR"/>
    <property type="match status" value="1"/>
</dbReference>
<dbReference type="Gene3D" id="1.20.58.530">
    <property type="match status" value="1"/>
</dbReference>